<evidence type="ECO:0000256" key="1">
    <source>
        <dbReference type="ARBA" id="ARBA00004141"/>
    </source>
</evidence>
<dbReference type="GO" id="GO:0016020">
    <property type="term" value="C:membrane"/>
    <property type="evidence" value="ECO:0007669"/>
    <property type="project" value="UniProtKB-SubCell"/>
</dbReference>
<dbReference type="AlphaFoldDB" id="A0A6I4RG76"/>
<comment type="caution">
    <text evidence="7">The sequence shown here is derived from an EMBL/GenBank/DDBJ whole genome shotgun (WGS) entry which is preliminary data.</text>
</comment>
<comment type="subcellular location">
    <subcellularLocation>
        <location evidence="1">Membrane</location>
        <topology evidence="1">Multi-pass membrane protein</topology>
    </subcellularLocation>
</comment>
<dbReference type="Proteomes" id="UP000435060">
    <property type="component" value="Unassembled WGS sequence"/>
</dbReference>
<dbReference type="PANTHER" id="PTHR37306">
    <property type="entry name" value="COLICIN V PRODUCTION PROTEIN"/>
    <property type="match status" value="1"/>
</dbReference>
<organism evidence="7 9">
    <name type="scientific">Streptococcus zhangguiae</name>
    <dbReference type="NCBI Taxonomy" id="2664091"/>
    <lineage>
        <taxon>Bacteria</taxon>
        <taxon>Bacillati</taxon>
        <taxon>Bacillota</taxon>
        <taxon>Bacilli</taxon>
        <taxon>Lactobacillales</taxon>
        <taxon>Streptococcaceae</taxon>
        <taxon>Streptococcus</taxon>
    </lineage>
</organism>
<gene>
    <name evidence="6" type="ORF">GGG87_00905</name>
    <name evidence="7" type="ORF">GGH11_00380</name>
</gene>
<feature type="transmembrane region" description="Helical" evidence="5">
    <location>
        <begin position="119"/>
        <end position="143"/>
    </location>
</feature>
<evidence type="ECO:0000256" key="3">
    <source>
        <dbReference type="ARBA" id="ARBA00022989"/>
    </source>
</evidence>
<keyword evidence="3 5" id="KW-1133">Transmembrane helix</keyword>
<evidence type="ECO:0000256" key="2">
    <source>
        <dbReference type="ARBA" id="ARBA00022692"/>
    </source>
</evidence>
<dbReference type="EMBL" id="WLCG01000001">
    <property type="protein sequence ID" value="MTB63569.1"/>
    <property type="molecule type" value="Genomic_DNA"/>
</dbReference>
<feature type="transmembrane region" description="Helical" evidence="5">
    <location>
        <begin position="80"/>
        <end position="107"/>
    </location>
</feature>
<dbReference type="PANTHER" id="PTHR37306:SF1">
    <property type="entry name" value="COLICIN V PRODUCTION PROTEIN"/>
    <property type="match status" value="1"/>
</dbReference>
<evidence type="ECO:0000256" key="4">
    <source>
        <dbReference type="ARBA" id="ARBA00023136"/>
    </source>
</evidence>
<dbReference type="RefSeq" id="WP_154607514.1">
    <property type="nucleotide sequence ID" value="NZ_CP072115.1"/>
</dbReference>
<reference evidence="6 8" key="2">
    <citation type="submission" date="2019-11" db="EMBL/GenBank/DDBJ databases">
        <title>Streptococcis sp. isolated from the respiratory tract of Marmot.</title>
        <authorList>
            <person name="Zhang G."/>
        </authorList>
    </citation>
    <scope>NUCLEOTIDE SEQUENCE [LARGE SCALE GENOMIC DNA]</scope>
    <source>
        <strain evidence="6">Zg-86</strain>
        <strain evidence="8">zg-86</strain>
    </source>
</reference>
<dbReference type="GO" id="GO:0009403">
    <property type="term" value="P:toxin biosynthetic process"/>
    <property type="evidence" value="ECO:0007669"/>
    <property type="project" value="InterPro"/>
</dbReference>
<feature type="transmembrane region" description="Helical" evidence="5">
    <location>
        <begin position="23"/>
        <end position="43"/>
    </location>
</feature>
<keyword evidence="8" id="KW-1185">Reference proteome</keyword>
<evidence type="ECO:0000313" key="9">
    <source>
        <dbReference type="Proteomes" id="UP000435423"/>
    </source>
</evidence>
<reference evidence="7 9" key="1">
    <citation type="submission" date="2019-10" db="EMBL/GenBank/DDBJ databases">
        <title>Streptococcis sp, isolated from the respiratory tract of Marmot.</title>
        <authorList>
            <person name="Zhang G."/>
        </authorList>
    </citation>
    <scope>NUCLEOTIDE SEQUENCE [LARGE SCALE GENOMIC DNA]</scope>
    <source>
        <strain evidence="9">zg-70</strain>
        <strain evidence="7">Zg-70</strain>
    </source>
</reference>
<evidence type="ECO:0000313" key="6">
    <source>
        <dbReference type="EMBL" id="MTB63569.1"/>
    </source>
</evidence>
<name>A0A6I4RG76_9STRE</name>
<evidence type="ECO:0000256" key="5">
    <source>
        <dbReference type="SAM" id="Phobius"/>
    </source>
</evidence>
<dbReference type="Pfam" id="PF02674">
    <property type="entry name" value="Colicin_V"/>
    <property type="match status" value="1"/>
</dbReference>
<keyword evidence="4 5" id="KW-0472">Membrane</keyword>
<evidence type="ECO:0000313" key="7">
    <source>
        <dbReference type="EMBL" id="MWV55453.1"/>
    </source>
</evidence>
<accession>A0A6I4RG76</accession>
<dbReference type="InterPro" id="IPR003825">
    <property type="entry name" value="Colicin-V_CvpA"/>
</dbReference>
<evidence type="ECO:0000313" key="8">
    <source>
        <dbReference type="Proteomes" id="UP000435060"/>
    </source>
</evidence>
<keyword evidence="2 5" id="KW-0812">Transmembrane</keyword>
<proteinExistence type="predicted"/>
<protein>
    <submittedName>
        <fullName evidence="7">CvpA family protein</fullName>
    </submittedName>
</protein>
<sequence length="182" mass="20269">MITLVLLILLVWSFYIGYSRGIVLQSYYTFASIFSLIVAAGYYKRLIALLYLWVPFTNAAQGASTYYFEPQYLFSLDKIFYAGLAFLVVYGVVYTLLRLLGLLVHLLRFADPDTRVTNLISGALAVLVAIVSLQIVLTIAGAIPLTVVQDTLHKSWLANTLIQYTPITSSLFKKLLLASIGQ</sequence>
<dbReference type="EMBL" id="WUBJ01000001">
    <property type="protein sequence ID" value="MWV55453.1"/>
    <property type="molecule type" value="Genomic_DNA"/>
</dbReference>
<dbReference type="Proteomes" id="UP000435423">
    <property type="component" value="Unassembled WGS sequence"/>
</dbReference>